<reference evidence="3 4" key="1">
    <citation type="submission" date="2016-03" db="EMBL/GenBank/DDBJ databases">
        <title>Whole genome sequencing of Grifola frondosa 9006-11.</title>
        <authorList>
            <person name="Min B."/>
            <person name="Park H."/>
            <person name="Kim J.-G."/>
            <person name="Cho H."/>
            <person name="Oh Y.-L."/>
            <person name="Kong W.-S."/>
            <person name="Choi I.-G."/>
        </authorList>
    </citation>
    <scope>NUCLEOTIDE SEQUENCE [LARGE SCALE GENOMIC DNA]</scope>
    <source>
        <strain evidence="3 4">9006-11</strain>
    </source>
</reference>
<accession>A0A1C7LRI6</accession>
<feature type="domain" description="DUF6589" evidence="2">
    <location>
        <begin position="366"/>
        <end position="736"/>
    </location>
</feature>
<dbReference type="STRING" id="5627.A0A1C7LRI6"/>
<evidence type="ECO:0000256" key="1">
    <source>
        <dbReference type="SAM" id="MobiDB-lite"/>
    </source>
</evidence>
<gene>
    <name evidence="3" type="ORF">A0H81_12573</name>
</gene>
<feature type="compositionally biased region" description="Acidic residues" evidence="1">
    <location>
        <begin position="182"/>
        <end position="198"/>
    </location>
</feature>
<dbReference type="OrthoDB" id="4743193at2759"/>
<evidence type="ECO:0000313" key="4">
    <source>
        <dbReference type="Proteomes" id="UP000092993"/>
    </source>
</evidence>
<dbReference type="Pfam" id="PF20231">
    <property type="entry name" value="DUF6589"/>
    <property type="match status" value="1"/>
</dbReference>
<organism evidence="3 4">
    <name type="scientific">Grifola frondosa</name>
    <name type="common">Maitake</name>
    <name type="synonym">Polyporus frondosus</name>
    <dbReference type="NCBI Taxonomy" id="5627"/>
    <lineage>
        <taxon>Eukaryota</taxon>
        <taxon>Fungi</taxon>
        <taxon>Dikarya</taxon>
        <taxon>Basidiomycota</taxon>
        <taxon>Agaricomycotina</taxon>
        <taxon>Agaricomycetes</taxon>
        <taxon>Polyporales</taxon>
        <taxon>Grifolaceae</taxon>
        <taxon>Grifola</taxon>
    </lineage>
</organism>
<protein>
    <recommendedName>
        <fullName evidence="2">DUF6589 domain-containing protein</fullName>
    </recommendedName>
</protein>
<feature type="region of interest" description="Disordered" evidence="1">
    <location>
        <begin position="182"/>
        <end position="201"/>
    </location>
</feature>
<evidence type="ECO:0000313" key="3">
    <source>
        <dbReference type="EMBL" id="OBZ67435.1"/>
    </source>
</evidence>
<dbReference type="InterPro" id="IPR046496">
    <property type="entry name" value="DUF6589"/>
</dbReference>
<comment type="caution">
    <text evidence="3">The sequence shown here is derived from an EMBL/GenBank/DDBJ whole genome shotgun (WGS) entry which is preliminary data.</text>
</comment>
<name>A0A1C7LRI6_GRIFR</name>
<sequence>MSLTTSDLEAFLAVVEQYGTTISELILSLLRNENLTQHVAVRDLLHNVDELLGALHQHPQLGGQMSQWARHHTEQTCAKEIVALTRKENGLQFNVSNAKHDQLEKFDISDVADKMRGVAPVLWAMLEILLSADSSLVQLRHSIREKRRRENQDTEDIEMGSPRQQGTDGCSEDEYWNMDDENGECWEDLEPGEEDNTEKEETKVKVLTMKKVVCMSIMMQSTNQTCNALQSMVGIFLHSCNAPEAVVEFLSRTGVSISRTSIDDAITNLSKEASEEIKQLGQTLLASYAYDNFDVEIKESIPTVEKPHDNLLHLISGTIFPLDHGVTREDLACAAELWEKSPDNPRNHKMPRGVNWKKLVALHPETLTNPSDLTRRQRFNAWKFVDDLVSHGPEYFHQFKGDLGMPEVIDAIPITKSKQVPVEGMDINQSTVQGNADALTNLFKQGGIGDPNEQPGVVDVGDHVIIVHGDLSTCERVQSVQMSRAEERTPWRRFQNVKFGNGLFHLKMACADAIWKVFIYPKNSREDDTSLMRMIAEIRPKETIKIGSKPGFRRMHKVIQHVGIVSRLDCWREEVSKQSQTRYKNLNEWAASKPTFEEIQHLARIIVRTYLPDEKSPAPQFRPDAQRDEKWENTQLRDKYFLLYEELTHAMNAGDIGHVETCFMPWVFIFKGCGKHKYATQMMKFLHDLHFVYPPGLRRAIRMNILVNPTGRKNHFRAIDWVVEHNNLYTKHSIPKMRQTFNKLGVYMMKTKTHEFVAGRKAHYRIPDVMKEGMHRIIATKGQGIESSGNEEVDETLDIEVDGADGDLDV</sequence>
<evidence type="ECO:0000259" key="2">
    <source>
        <dbReference type="Pfam" id="PF20231"/>
    </source>
</evidence>
<dbReference type="OMA" id="HACRASE"/>
<dbReference type="AlphaFoldDB" id="A0A1C7LRI6"/>
<keyword evidence="4" id="KW-1185">Reference proteome</keyword>
<dbReference type="EMBL" id="LUGG01000024">
    <property type="protein sequence ID" value="OBZ67435.1"/>
    <property type="molecule type" value="Genomic_DNA"/>
</dbReference>
<dbReference type="Proteomes" id="UP000092993">
    <property type="component" value="Unassembled WGS sequence"/>
</dbReference>
<feature type="region of interest" description="Disordered" evidence="1">
    <location>
        <begin position="145"/>
        <end position="174"/>
    </location>
</feature>
<proteinExistence type="predicted"/>